<evidence type="ECO:0000256" key="1">
    <source>
        <dbReference type="ARBA" id="ARBA00001931"/>
    </source>
</evidence>
<dbReference type="PANTHER" id="PTHR32303:SF4">
    <property type="entry name" value="QUINOPROTEIN GLUCOSE DEHYDROGENASE"/>
    <property type="match status" value="1"/>
</dbReference>
<sequence>MLRMVHYTLHHVCFARGPFHLSQSSDTRQPWMKAFFSFTSASRRSFLHIAIPGIAIAAGCVLAVHAAAPKKSSDTANADWAAYEGNADGNHYTPLSQINQSNVDQLKVAWTYDIGASISTGNPLVVKDVMYVIGRNGSIAALDAASGREIWVSEPKMVSPRQRGLAYWESTDHTKKRIVFFLANRIRQIDANTGKLDPGYNVDLKQGLERDPETIFNVQNSSPPRVWHDTLLVGSSPGEEYGSPVGDIRAYDLNTGSLIWQFHTIPMPGEPHADEWGPNPRAFHGGTNNWSEASVDEKRGILYAGTGAPTYDFWGVDRPGDNRYADSLLAIDIPTGKLLWTFQDVHHDLWDYDLASTPVLFTAKSHGKAVDAVAIAGKTGFLFAFDRVTGKPLFPIEERPVPQGEHMEGEKLSPTQPFPAVLKPFIRQNYTAADIDPAIPEPERSEIIRRFNTVRWDGMFTPPSTRPTLQTASSNGGANFGMTAADPVRGRVYVIGFNIPDVIELKKSVPKFGAGNNPMERGRSLYQQNCSMCHGPDRMGHSPNYPSLVGVGARMNQEELTDFIHNGRAPMPGFPNITGQSMTDLLTYVNNGFMPSDAPPRKVMKGLAEGEPRWRTDYGYWYSKSTGDGVMRPPWTVLTAYDMNTGRQIWQVPVDSDPNYPDKSIKTGTGDLTKFGIVITGGNLLFVPEPRLQKLMAVDPDTGKTVWEGNLPEKAVGIPAAYSVDGREYIAVPAASGVTPRTAKGGTAPEVHNQFVVFALPEKK</sequence>
<keyword evidence="4 8" id="KW-0479">Metal-binding</keyword>
<evidence type="ECO:0000256" key="2">
    <source>
        <dbReference type="ARBA" id="ARBA00008156"/>
    </source>
</evidence>
<comment type="similarity">
    <text evidence="2">Belongs to the bacterial PQQ dehydrogenase family.</text>
</comment>
<evidence type="ECO:0000256" key="7">
    <source>
        <dbReference type="ARBA" id="ARBA00023004"/>
    </source>
</evidence>
<dbReference type="InterPro" id="IPR018391">
    <property type="entry name" value="PQQ_b-propeller_rpt"/>
</dbReference>
<dbReference type="Proteomes" id="UP000264702">
    <property type="component" value="Unassembled WGS sequence"/>
</dbReference>
<keyword evidence="9" id="KW-0812">Transmembrane</keyword>
<feature type="transmembrane region" description="Helical" evidence="9">
    <location>
        <begin position="46"/>
        <end position="68"/>
    </location>
</feature>
<dbReference type="PANTHER" id="PTHR32303">
    <property type="entry name" value="QUINOPROTEIN ALCOHOL DEHYDROGENASE (CYTOCHROME C)"/>
    <property type="match status" value="1"/>
</dbReference>
<dbReference type="InterPro" id="IPR009056">
    <property type="entry name" value="Cyt_c-like_dom"/>
</dbReference>
<evidence type="ECO:0000256" key="9">
    <source>
        <dbReference type="SAM" id="Phobius"/>
    </source>
</evidence>
<keyword evidence="6" id="KW-0560">Oxidoreductase</keyword>
<evidence type="ECO:0000256" key="6">
    <source>
        <dbReference type="ARBA" id="ARBA00023002"/>
    </source>
</evidence>
<dbReference type="SUPFAM" id="SSF50998">
    <property type="entry name" value="Quinoprotein alcohol dehydrogenase-like"/>
    <property type="match status" value="1"/>
</dbReference>
<keyword evidence="9" id="KW-0472">Membrane</keyword>
<dbReference type="Pfam" id="PF01011">
    <property type="entry name" value="PQQ"/>
    <property type="match status" value="2"/>
</dbReference>
<evidence type="ECO:0000256" key="8">
    <source>
        <dbReference type="PROSITE-ProRule" id="PRU00433"/>
    </source>
</evidence>
<comment type="caution">
    <text evidence="11">The sequence shown here is derived from an EMBL/GenBank/DDBJ whole genome shotgun (WGS) entry which is preliminary data.</text>
</comment>
<evidence type="ECO:0000256" key="4">
    <source>
        <dbReference type="ARBA" id="ARBA00022723"/>
    </source>
</evidence>
<accession>A0A372IT97</accession>
<evidence type="ECO:0000256" key="3">
    <source>
        <dbReference type="ARBA" id="ARBA00022617"/>
    </source>
</evidence>
<dbReference type="InterPro" id="IPR011047">
    <property type="entry name" value="Quinoprotein_ADH-like_sf"/>
</dbReference>
<keyword evidence="3 8" id="KW-0349">Heme</keyword>
<dbReference type="InterPro" id="IPR036909">
    <property type="entry name" value="Cyt_c-like_dom_sf"/>
</dbReference>
<organism evidence="11 12">
    <name type="scientific">Paracidobacterium acidisoli</name>
    <dbReference type="NCBI Taxonomy" id="2303751"/>
    <lineage>
        <taxon>Bacteria</taxon>
        <taxon>Pseudomonadati</taxon>
        <taxon>Acidobacteriota</taxon>
        <taxon>Terriglobia</taxon>
        <taxon>Terriglobales</taxon>
        <taxon>Acidobacteriaceae</taxon>
        <taxon>Paracidobacterium</taxon>
    </lineage>
</organism>
<dbReference type="SMART" id="SM00564">
    <property type="entry name" value="PQQ"/>
    <property type="match status" value="4"/>
</dbReference>
<dbReference type="SUPFAM" id="SSF46626">
    <property type="entry name" value="Cytochrome c"/>
    <property type="match status" value="1"/>
</dbReference>
<dbReference type="EMBL" id="QVQT01000001">
    <property type="protein sequence ID" value="RFU18155.1"/>
    <property type="molecule type" value="Genomic_DNA"/>
</dbReference>
<dbReference type="InterPro" id="IPR002372">
    <property type="entry name" value="PQQ_rpt_dom"/>
</dbReference>
<dbReference type="GO" id="GO:0016491">
    <property type="term" value="F:oxidoreductase activity"/>
    <property type="evidence" value="ECO:0007669"/>
    <property type="project" value="UniProtKB-KW"/>
</dbReference>
<keyword evidence="7 8" id="KW-0408">Iron</keyword>
<dbReference type="Gene3D" id="2.140.10.10">
    <property type="entry name" value="Quinoprotein alcohol dehydrogenase-like superfamily"/>
    <property type="match status" value="2"/>
</dbReference>
<keyword evidence="9" id="KW-1133">Transmembrane helix</keyword>
<evidence type="ECO:0000313" key="11">
    <source>
        <dbReference type="EMBL" id="RFU18155.1"/>
    </source>
</evidence>
<dbReference type="Pfam" id="PF13442">
    <property type="entry name" value="Cytochrome_CBB3"/>
    <property type="match status" value="1"/>
</dbReference>
<dbReference type="AlphaFoldDB" id="A0A372IT97"/>
<protein>
    <submittedName>
        <fullName evidence="11">Pyrroloquinoline quinone-dependent dehydrogenase</fullName>
    </submittedName>
</protein>
<reference evidence="11 12" key="1">
    <citation type="submission" date="2018-08" db="EMBL/GenBank/DDBJ databases">
        <title>Acidipila sp. 4G-K13, an acidobacterium isolated from forest soil.</title>
        <authorList>
            <person name="Gao Z.-H."/>
            <person name="Qiu L.-H."/>
        </authorList>
    </citation>
    <scope>NUCLEOTIDE SEQUENCE [LARGE SCALE GENOMIC DNA]</scope>
    <source>
        <strain evidence="11 12">4G-K13</strain>
    </source>
</reference>
<comment type="cofactor">
    <cofactor evidence="1">
        <name>pyrroloquinoline quinone</name>
        <dbReference type="ChEBI" id="CHEBI:58442"/>
    </cofactor>
</comment>
<dbReference type="GO" id="GO:0009055">
    <property type="term" value="F:electron transfer activity"/>
    <property type="evidence" value="ECO:0007669"/>
    <property type="project" value="InterPro"/>
</dbReference>
<dbReference type="GO" id="GO:0020037">
    <property type="term" value="F:heme binding"/>
    <property type="evidence" value="ECO:0007669"/>
    <property type="project" value="InterPro"/>
</dbReference>
<feature type="domain" description="Cytochrome c" evidence="10">
    <location>
        <begin position="517"/>
        <end position="593"/>
    </location>
</feature>
<proteinExistence type="inferred from homology"/>
<evidence type="ECO:0000313" key="12">
    <source>
        <dbReference type="Proteomes" id="UP000264702"/>
    </source>
</evidence>
<dbReference type="PROSITE" id="PS51007">
    <property type="entry name" value="CYTC"/>
    <property type="match status" value="1"/>
</dbReference>
<keyword evidence="5" id="KW-0732">Signal</keyword>
<evidence type="ECO:0000259" key="10">
    <source>
        <dbReference type="PROSITE" id="PS51007"/>
    </source>
</evidence>
<keyword evidence="12" id="KW-1185">Reference proteome</keyword>
<dbReference type="Gene3D" id="1.10.760.10">
    <property type="entry name" value="Cytochrome c-like domain"/>
    <property type="match status" value="1"/>
</dbReference>
<name>A0A372IT97_9BACT</name>
<gene>
    <name evidence="11" type="ORF">D0Y96_00830</name>
</gene>
<dbReference type="GO" id="GO:0046872">
    <property type="term" value="F:metal ion binding"/>
    <property type="evidence" value="ECO:0007669"/>
    <property type="project" value="UniProtKB-KW"/>
</dbReference>
<evidence type="ECO:0000256" key="5">
    <source>
        <dbReference type="ARBA" id="ARBA00022729"/>
    </source>
</evidence>